<organism evidence="2 3">
    <name type="scientific">Acanthosepion pharaonis</name>
    <name type="common">Pharaoh cuttlefish</name>
    <name type="synonym">Sepia pharaonis</name>
    <dbReference type="NCBI Taxonomy" id="158019"/>
    <lineage>
        <taxon>Eukaryota</taxon>
        <taxon>Metazoa</taxon>
        <taxon>Spiralia</taxon>
        <taxon>Lophotrochozoa</taxon>
        <taxon>Mollusca</taxon>
        <taxon>Cephalopoda</taxon>
        <taxon>Coleoidea</taxon>
        <taxon>Decapodiformes</taxon>
        <taxon>Sepiida</taxon>
        <taxon>Sepiina</taxon>
        <taxon>Sepiidae</taxon>
        <taxon>Acanthosepion</taxon>
    </lineage>
</organism>
<dbReference type="PANTHER" id="PTHR47831:SF1">
    <property type="entry name" value="GENERAL TRANSCRIPTION FACTOR II-I REPEAT DOMAIN-CONTAINING PROTEIN 2A-RELATED"/>
    <property type="match status" value="1"/>
</dbReference>
<dbReference type="PANTHER" id="PTHR47831">
    <property type="entry name" value="GENERAL TRANSCRIPTION FACTOR II-I REPEAT DOMAIN-CONTAINING PROTEIN 2"/>
    <property type="match status" value="1"/>
</dbReference>
<dbReference type="OrthoDB" id="10051404at2759"/>
<dbReference type="Proteomes" id="UP000597762">
    <property type="component" value="Unassembled WGS sequence"/>
</dbReference>
<dbReference type="InterPro" id="IPR042224">
    <property type="entry name" value="GTF2IRD2"/>
</dbReference>
<evidence type="ECO:0000256" key="1">
    <source>
        <dbReference type="SAM" id="Phobius"/>
    </source>
</evidence>
<dbReference type="EMBL" id="CAHIKZ030000824">
    <property type="protein sequence ID" value="CAE1240396.1"/>
    <property type="molecule type" value="Genomic_DNA"/>
</dbReference>
<protein>
    <recommendedName>
        <fullName evidence="4">DUF4371 domain-containing protein</fullName>
    </recommendedName>
</protein>
<evidence type="ECO:0000313" key="2">
    <source>
        <dbReference type="EMBL" id="CAE1240396.1"/>
    </source>
</evidence>
<evidence type="ECO:0000313" key="3">
    <source>
        <dbReference type="Proteomes" id="UP000597762"/>
    </source>
</evidence>
<dbReference type="AlphaFoldDB" id="A0A812BRL0"/>
<sequence length="171" mass="19502">MPNESLSLSLSIYLSIYSLHIYLSIYLCKLFISIYLSTYLCISSYLSMYVISSYLSIYLCSLFIPMSIYVVSSYLSIYLYLEKQLKHKIKSFIAFSVAIDESTDITDVVQLAIFIRGVDKTLTVSGEFLELVPMMDTRTANDIFISIVGALDRSVRTRPVLPAWLQISLHQ</sequence>
<keyword evidence="1" id="KW-0812">Transmembrane</keyword>
<feature type="transmembrane region" description="Helical" evidence="1">
    <location>
        <begin position="56"/>
        <end position="81"/>
    </location>
</feature>
<name>A0A812BRL0_ACAPH</name>
<keyword evidence="1" id="KW-1133">Transmembrane helix</keyword>
<accession>A0A812BRL0</accession>
<reference evidence="2" key="1">
    <citation type="submission" date="2021-01" db="EMBL/GenBank/DDBJ databases">
        <authorList>
            <person name="Li R."/>
            <person name="Bekaert M."/>
        </authorList>
    </citation>
    <scope>NUCLEOTIDE SEQUENCE</scope>
    <source>
        <strain evidence="2">Farmed</strain>
    </source>
</reference>
<evidence type="ECO:0008006" key="4">
    <source>
        <dbReference type="Google" id="ProtNLM"/>
    </source>
</evidence>
<gene>
    <name evidence="2" type="ORF">SPHA_22311</name>
</gene>
<comment type="caution">
    <text evidence="2">The sequence shown here is derived from an EMBL/GenBank/DDBJ whole genome shotgun (WGS) entry which is preliminary data.</text>
</comment>
<dbReference type="GO" id="GO:0005634">
    <property type="term" value="C:nucleus"/>
    <property type="evidence" value="ECO:0007669"/>
    <property type="project" value="TreeGrafter"/>
</dbReference>
<keyword evidence="1" id="KW-0472">Membrane</keyword>
<proteinExistence type="predicted"/>
<feature type="transmembrane region" description="Helical" evidence="1">
    <location>
        <begin position="30"/>
        <end position="50"/>
    </location>
</feature>
<keyword evidence="3" id="KW-1185">Reference proteome</keyword>